<dbReference type="Gramene" id="Pp3c15_12660V3.1">
    <property type="protein sequence ID" value="Pp3c15_12660V3.1"/>
    <property type="gene ID" value="Pp3c15_12660"/>
</dbReference>
<dbReference type="GeneID" id="112292167"/>
<name>A0A2K1JCZ4_PHYPA</name>
<evidence type="ECO:0000256" key="2">
    <source>
        <dbReference type="ARBA" id="ARBA00022448"/>
    </source>
</evidence>
<dbReference type="OMA" id="MQPEMEQ"/>
<dbReference type="InterPro" id="IPR000425">
    <property type="entry name" value="MIP"/>
</dbReference>
<dbReference type="EnsemblPlants" id="Pp3c15_12660V3.2">
    <property type="protein sequence ID" value="Pp3c15_12660V3.2"/>
    <property type="gene ID" value="Pp3c15_12660"/>
</dbReference>
<comment type="similarity">
    <text evidence="7">Belongs to the MIP/aquaporin (TC 1.A.8) family. NIP (TC 1.A.8.12) subfamily.</text>
</comment>
<reference evidence="10 12" key="1">
    <citation type="journal article" date="2008" name="Science">
        <title>The Physcomitrella genome reveals evolutionary insights into the conquest of land by plants.</title>
        <authorList>
            <person name="Rensing S."/>
            <person name="Lang D."/>
            <person name="Zimmer A."/>
            <person name="Terry A."/>
            <person name="Salamov A."/>
            <person name="Shapiro H."/>
            <person name="Nishiyama T."/>
            <person name="Perroud P.-F."/>
            <person name="Lindquist E."/>
            <person name="Kamisugi Y."/>
            <person name="Tanahashi T."/>
            <person name="Sakakibara K."/>
            <person name="Fujita T."/>
            <person name="Oishi K."/>
            <person name="Shin-I T."/>
            <person name="Kuroki Y."/>
            <person name="Toyoda A."/>
            <person name="Suzuki Y."/>
            <person name="Hashimoto A."/>
            <person name="Yamaguchi K."/>
            <person name="Sugano A."/>
            <person name="Kohara Y."/>
            <person name="Fujiyama A."/>
            <person name="Anterola A."/>
            <person name="Aoki S."/>
            <person name="Ashton N."/>
            <person name="Barbazuk W.B."/>
            <person name="Barker E."/>
            <person name="Bennetzen J."/>
            <person name="Bezanilla M."/>
            <person name="Blankenship R."/>
            <person name="Cho S.H."/>
            <person name="Dutcher S."/>
            <person name="Estelle M."/>
            <person name="Fawcett J.A."/>
            <person name="Gundlach H."/>
            <person name="Hanada K."/>
            <person name="Heyl A."/>
            <person name="Hicks K.A."/>
            <person name="Hugh J."/>
            <person name="Lohr M."/>
            <person name="Mayer K."/>
            <person name="Melkozernov A."/>
            <person name="Murata T."/>
            <person name="Nelson D."/>
            <person name="Pils B."/>
            <person name="Prigge M."/>
            <person name="Reiss B."/>
            <person name="Renner T."/>
            <person name="Rombauts S."/>
            <person name="Rushton P."/>
            <person name="Sanderfoot A."/>
            <person name="Schween G."/>
            <person name="Shiu S.-H."/>
            <person name="Stueber K."/>
            <person name="Theodoulou F.L."/>
            <person name="Tu H."/>
            <person name="Van de Peer Y."/>
            <person name="Verrier P.J."/>
            <person name="Waters E."/>
            <person name="Wood A."/>
            <person name="Yang L."/>
            <person name="Cove D."/>
            <person name="Cuming A."/>
            <person name="Hasebe M."/>
            <person name="Lucas S."/>
            <person name="Mishler D.B."/>
            <person name="Reski R."/>
            <person name="Grigoriev I."/>
            <person name="Quatrano R.S."/>
            <person name="Boore J.L."/>
        </authorList>
    </citation>
    <scope>NUCLEOTIDE SEQUENCE [LARGE SCALE GENOMIC DNA]</scope>
    <source>
        <strain evidence="11 12">cv. Gransden 2004</strain>
    </source>
</reference>
<keyword evidence="5 9" id="KW-1133">Transmembrane helix</keyword>
<dbReference type="PANTHER" id="PTHR45724">
    <property type="entry name" value="AQUAPORIN NIP2-1"/>
    <property type="match status" value="1"/>
</dbReference>
<dbReference type="InterPro" id="IPR034294">
    <property type="entry name" value="Aquaporin_transptr"/>
</dbReference>
<feature type="transmembrane region" description="Helical" evidence="9">
    <location>
        <begin position="118"/>
        <end position="143"/>
    </location>
</feature>
<dbReference type="KEGG" id="ppp:112292167"/>
<dbReference type="PANTHER" id="PTHR45724:SF19">
    <property type="entry name" value="AQUAPORIN NIP6-1"/>
    <property type="match status" value="1"/>
</dbReference>
<keyword evidence="4" id="KW-0677">Repeat</keyword>
<evidence type="ECO:0000256" key="6">
    <source>
        <dbReference type="ARBA" id="ARBA00023136"/>
    </source>
</evidence>
<dbReference type="PaxDb" id="3218-PP1S258_69V6.1"/>
<proteinExistence type="inferred from homology"/>
<evidence type="ECO:0000256" key="8">
    <source>
        <dbReference type="RuleBase" id="RU000477"/>
    </source>
</evidence>
<dbReference type="FunCoup" id="A0A2K1JCZ4">
    <property type="interactions" value="103"/>
</dbReference>
<dbReference type="GO" id="GO:0016020">
    <property type="term" value="C:membrane"/>
    <property type="evidence" value="ECO:0007669"/>
    <property type="project" value="UniProtKB-SubCell"/>
</dbReference>
<dbReference type="Gramene" id="Pp3c15_12660V3.2">
    <property type="protein sequence ID" value="Pp3c15_12660V3.2"/>
    <property type="gene ID" value="Pp3c15_12660"/>
</dbReference>
<evidence type="ECO:0000256" key="7">
    <source>
        <dbReference type="ARBA" id="ARBA00060753"/>
    </source>
</evidence>
<evidence type="ECO:0000256" key="4">
    <source>
        <dbReference type="ARBA" id="ARBA00022737"/>
    </source>
</evidence>
<evidence type="ECO:0000256" key="3">
    <source>
        <dbReference type="ARBA" id="ARBA00022692"/>
    </source>
</evidence>
<comment type="subcellular location">
    <subcellularLocation>
        <location evidence="1">Membrane</location>
        <topology evidence="1">Multi-pass membrane protein</topology>
    </subcellularLocation>
</comment>
<evidence type="ECO:0000256" key="9">
    <source>
        <dbReference type="SAM" id="Phobius"/>
    </source>
</evidence>
<dbReference type="RefSeq" id="XP_024396146.1">
    <property type="nucleotide sequence ID" value="XM_024540378.2"/>
</dbReference>
<keyword evidence="12" id="KW-1185">Reference proteome</keyword>
<dbReference type="InterPro" id="IPR022357">
    <property type="entry name" value="MIP_CS"/>
</dbReference>
<dbReference type="OrthoDB" id="3222at2759"/>
<evidence type="ECO:0000313" key="11">
    <source>
        <dbReference type="EnsemblPlants" id="Pp3c15_12660V3.1"/>
    </source>
</evidence>
<evidence type="ECO:0000313" key="12">
    <source>
        <dbReference type="Proteomes" id="UP000006727"/>
    </source>
</evidence>
<evidence type="ECO:0000313" key="10">
    <source>
        <dbReference type="EMBL" id="PNR39397.1"/>
    </source>
</evidence>
<dbReference type="SUPFAM" id="SSF81338">
    <property type="entry name" value="Aquaporin-like"/>
    <property type="match status" value="1"/>
</dbReference>
<dbReference type="FunFam" id="1.20.1080.10:FF:000013">
    <property type="entry name" value="Aquaporin NIP2-1"/>
    <property type="match status" value="1"/>
</dbReference>
<reference evidence="11" key="3">
    <citation type="submission" date="2020-12" db="UniProtKB">
        <authorList>
            <consortium name="EnsemblPlants"/>
        </authorList>
    </citation>
    <scope>IDENTIFICATION</scope>
</reference>
<gene>
    <name evidence="11" type="primary">LOC112292167</name>
    <name evidence="10" type="ORF">PHYPA_019675</name>
</gene>
<dbReference type="Gene3D" id="1.20.1080.10">
    <property type="entry name" value="Glycerol uptake facilitator protein"/>
    <property type="match status" value="1"/>
</dbReference>
<accession>A0A2K1JCZ4</accession>
<sequence length="301" mass="31906">MVKVETAAAAQAPLTTVPTLFALPPERQLSIQSAGMERQLSTTSATSAKCFPVECMIESSYFTTPVVSPPNISLTRKFATELIGTFVLIFAATATPIVNEKTKGSVTLLGNAATAGLAIMIVIFATGHISGAHVNPAITIAFASLRHFPWVQVPFYIAAQVLGSIAASFTLKGIFHPYMHGGVTLPQGAYWPSFLLEFIISFNLMFVITAVATDTRAVGELAGIAVGACVMMNIMIAGSTSGASMNPVRTLGPAIAVNNYKGIWLYMLGPVLGMLAGATAYTAVRLKEEDPPRLPVRVFHR</sequence>
<protein>
    <submittedName>
        <fullName evidence="10 11">Uncharacterized protein</fullName>
    </submittedName>
</protein>
<feature type="transmembrane region" description="Helical" evidence="9">
    <location>
        <begin position="263"/>
        <end position="284"/>
    </location>
</feature>
<keyword evidence="2 8" id="KW-0813">Transport</keyword>
<reference evidence="10 12" key="2">
    <citation type="journal article" date="2018" name="Plant J.">
        <title>The Physcomitrella patens chromosome-scale assembly reveals moss genome structure and evolution.</title>
        <authorList>
            <person name="Lang D."/>
            <person name="Ullrich K.K."/>
            <person name="Murat F."/>
            <person name="Fuchs J."/>
            <person name="Jenkins J."/>
            <person name="Haas F.B."/>
            <person name="Piednoel M."/>
            <person name="Gundlach H."/>
            <person name="Van Bel M."/>
            <person name="Meyberg R."/>
            <person name="Vives C."/>
            <person name="Morata J."/>
            <person name="Symeonidi A."/>
            <person name="Hiss M."/>
            <person name="Muchero W."/>
            <person name="Kamisugi Y."/>
            <person name="Saleh O."/>
            <person name="Blanc G."/>
            <person name="Decker E.L."/>
            <person name="van Gessel N."/>
            <person name="Grimwood J."/>
            <person name="Hayes R.D."/>
            <person name="Graham S.W."/>
            <person name="Gunter L.E."/>
            <person name="McDaniel S.F."/>
            <person name="Hoernstein S.N.W."/>
            <person name="Larsson A."/>
            <person name="Li F.W."/>
            <person name="Perroud P.F."/>
            <person name="Phillips J."/>
            <person name="Ranjan P."/>
            <person name="Rokshar D.S."/>
            <person name="Rothfels C.J."/>
            <person name="Schneider L."/>
            <person name="Shu S."/>
            <person name="Stevenson D.W."/>
            <person name="Thummler F."/>
            <person name="Tillich M."/>
            <person name="Villarreal Aguilar J.C."/>
            <person name="Widiez T."/>
            <person name="Wong G.K."/>
            <person name="Wymore A."/>
            <person name="Zhang Y."/>
            <person name="Zimmer A.D."/>
            <person name="Quatrano R.S."/>
            <person name="Mayer K.F.X."/>
            <person name="Goodstein D."/>
            <person name="Casacuberta J.M."/>
            <person name="Vandepoele K."/>
            <person name="Reski R."/>
            <person name="Cuming A.C."/>
            <person name="Tuskan G.A."/>
            <person name="Maumus F."/>
            <person name="Salse J."/>
            <person name="Schmutz J."/>
            <person name="Rensing S.A."/>
        </authorList>
    </citation>
    <scope>NUCLEOTIDE SEQUENCE [LARGE SCALE GENOMIC DNA]</scope>
    <source>
        <strain evidence="11 12">cv. Gransden 2004</strain>
    </source>
</reference>
<dbReference type="PROSITE" id="PS00221">
    <property type="entry name" value="MIP"/>
    <property type="match status" value="1"/>
</dbReference>
<evidence type="ECO:0000256" key="1">
    <source>
        <dbReference type="ARBA" id="ARBA00004141"/>
    </source>
</evidence>
<feature type="transmembrane region" description="Helical" evidence="9">
    <location>
        <begin position="78"/>
        <end position="98"/>
    </location>
</feature>
<dbReference type="PRINTS" id="PR00783">
    <property type="entry name" value="MINTRINSICP"/>
</dbReference>
<keyword evidence="6 9" id="KW-0472">Membrane</keyword>
<dbReference type="Proteomes" id="UP000006727">
    <property type="component" value="Chromosome 15"/>
</dbReference>
<dbReference type="GO" id="GO:0015267">
    <property type="term" value="F:channel activity"/>
    <property type="evidence" value="ECO:0007669"/>
    <property type="project" value="InterPro"/>
</dbReference>
<keyword evidence="3 8" id="KW-0812">Transmembrane</keyword>
<dbReference type="EMBL" id="ABEU02000015">
    <property type="protein sequence ID" value="PNR39397.1"/>
    <property type="molecule type" value="Genomic_DNA"/>
</dbReference>
<dbReference type="Pfam" id="PF00230">
    <property type="entry name" value="MIP"/>
    <property type="match status" value="1"/>
</dbReference>
<dbReference type="STRING" id="3218.A0A2K1JCZ4"/>
<feature type="transmembrane region" description="Helical" evidence="9">
    <location>
        <begin position="155"/>
        <end position="178"/>
    </location>
</feature>
<evidence type="ECO:0000256" key="5">
    <source>
        <dbReference type="ARBA" id="ARBA00022989"/>
    </source>
</evidence>
<dbReference type="EnsemblPlants" id="Pp3c15_12660V3.1">
    <property type="protein sequence ID" value="Pp3c15_12660V3.1"/>
    <property type="gene ID" value="Pp3c15_12660"/>
</dbReference>
<feature type="transmembrane region" description="Helical" evidence="9">
    <location>
        <begin position="190"/>
        <end position="212"/>
    </location>
</feature>
<dbReference type="AlphaFoldDB" id="A0A2K1JCZ4"/>
<dbReference type="InterPro" id="IPR023271">
    <property type="entry name" value="Aquaporin-like"/>
</dbReference>
<organism evidence="10">
    <name type="scientific">Physcomitrium patens</name>
    <name type="common">Spreading-leaved earth moss</name>
    <name type="synonym">Physcomitrella patens</name>
    <dbReference type="NCBI Taxonomy" id="3218"/>
    <lineage>
        <taxon>Eukaryota</taxon>
        <taxon>Viridiplantae</taxon>
        <taxon>Streptophyta</taxon>
        <taxon>Embryophyta</taxon>
        <taxon>Bryophyta</taxon>
        <taxon>Bryophytina</taxon>
        <taxon>Bryopsida</taxon>
        <taxon>Funariidae</taxon>
        <taxon>Funariales</taxon>
        <taxon>Funariaceae</taxon>
        <taxon>Physcomitrium</taxon>
    </lineage>
</organism>
<feature type="transmembrane region" description="Helical" evidence="9">
    <location>
        <begin position="224"/>
        <end position="243"/>
    </location>
</feature>